<keyword evidence="9 13" id="KW-0560">Oxidoreductase</keyword>
<dbReference type="SUPFAM" id="SSF48264">
    <property type="entry name" value="Cytochrome P450"/>
    <property type="match status" value="1"/>
</dbReference>
<evidence type="ECO:0000256" key="9">
    <source>
        <dbReference type="ARBA" id="ARBA00023002"/>
    </source>
</evidence>
<dbReference type="Gene3D" id="1.10.630.10">
    <property type="entry name" value="Cytochrome P450"/>
    <property type="match status" value="1"/>
</dbReference>
<keyword evidence="16" id="KW-1185">Reference proteome</keyword>
<reference evidence="15 16" key="1">
    <citation type="journal article" date="2019" name="Sci. Rep.">
        <title>Orb-weaving spider Araneus ventricosus genome elucidates the spidroin gene catalogue.</title>
        <authorList>
            <person name="Kono N."/>
            <person name="Nakamura H."/>
            <person name="Ohtoshi R."/>
            <person name="Moran D.A.P."/>
            <person name="Shinohara A."/>
            <person name="Yoshida Y."/>
            <person name="Fujiwara M."/>
            <person name="Mori M."/>
            <person name="Tomita M."/>
            <person name="Arakawa K."/>
        </authorList>
    </citation>
    <scope>NUCLEOTIDE SEQUENCE [LARGE SCALE GENOMIC DNA]</scope>
</reference>
<keyword evidence="8" id="KW-0492">Microsome</keyword>
<dbReference type="Pfam" id="PF00067">
    <property type="entry name" value="p450"/>
    <property type="match status" value="1"/>
</dbReference>
<name>A0A4Y2E388_ARAVE</name>
<gene>
    <name evidence="15" type="ORF">AVEN_183937_1</name>
</gene>
<dbReference type="GO" id="GO:0016705">
    <property type="term" value="F:oxidoreductase activity, acting on paired donors, with incorporation or reduction of molecular oxygen"/>
    <property type="evidence" value="ECO:0007669"/>
    <property type="project" value="InterPro"/>
</dbReference>
<protein>
    <submittedName>
        <fullName evidence="15">Uncharacterized protein</fullName>
    </submittedName>
</protein>
<evidence type="ECO:0000313" key="16">
    <source>
        <dbReference type="Proteomes" id="UP000499080"/>
    </source>
</evidence>
<keyword evidence="5 13" id="KW-0349">Heme</keyword>
<organism evidence="15 16">
    <name type="scientific">Araneus ventricosus</name>
    <name type="common">Orbweaver spider</name>
    <name type="synonym">Epeira ventricosa</name>
    <dbReference type="NCBI Taxonomy" id="182803"/>
    <lineage>
        <taxon>Eukaryota</taxon>
        <taxon>Metazoa</taxon>
        <taxon>Ecdysozoa</taxon>
        <taxon>Arthropoda</taxon>
        <taxon>Chelicerata</taxon>
        <taxon>Arachnida</taxon>
        <taxon>Araneae</taxon>
        <taxon>Araneomorphae</taxon>
        <taxon>Entelegynae</taxon>
        <taxon>Araneoidea</taxon>
        <taxon>Araneidae</taxon>
        <taxon>Araneus</taxon>
    </lineage>
</organism>
<keyword evidence="6 13" id="KW-0479">Metal-binding</keyword>
<evidence type="ECO:0000313" key="15">
    <source>
        <dbReference type="EMBL" id="GBM22498.1"/>
    </source>
</evidence>
<keyword evidence="11 13" id="KW-0503">Monooxygenase</keyword>
<evidence type="ECO:0000256" key="10">
    <source>
        <dbReference type="ARBA" id="ARBA00023004"/>
    </source>
</evidence>
<evidence type="ECO:0000256" key="12">
    <source>
        <dbReference type="ARBA" id="ARBA00023136"/>
    </source>
</evidence>
<dbReference type="InterPro" id="IPR001128">
    <property type="entry name" value="Cyt_P450"/>
</dbReference>
<comment type="cofactor">
    <cofactor evidence="1">
        <name>heme</name>
        <dbReference type="ChEBI" id="CHEBI:30413"/>
    </cofactor>
</comment>
<feature type="compositionally biased region" description="Polar residues" evidence="14">
    <location>
        <begin position="126"/>
        <end position="136"/>
    </location>
</feature>
<dbReference type="InterPro" id="IPR017972">
    <property type="entry name" value="Cyt_P450_CS"/>
</dbReference>
<dbReference type="GO" id="GO:0020037">
    <property type="term" value="F:heme binding"/>
    <property type="evidence" value="ECO:0007669"/>
    <property type="project" value="InterPro"/>
</dbReference>
<keyword evidence="10 13" id="KW-0408">Iron</keyword>
<keyword evidence="12" id="KW-0472">Membrane</keyword>
<dbReference type="GO" id="GO:0005789">
    <property type="term" value="C:endoplasmic reticulum membrane"/>
    <property type="evidence" value="ECO:0007669"/>
    <property type="project" value="UniProtKB-SubCell"/>
</dbReference>
<proteinExistence type="inferred from homology"/>
<dbReference type="GO" id="GO:0004497">
    <property type="term" value="F:monooxygenase activity"/>
    <property type="evidence" value="ECO:0007669"/>
    <property type="project" value="UniProtKB-KW"/>
</dbReference>
<sequence length="193" mass="21806">MCKRAHLPSGKLATLPVRLSTSENYVESSYEALADESISFAVGSTTETRTSMEDDEFSESLIFSDESTFHISGFSPENKSKIHPMAFQAFGQGPKNCVGMRFALMEVKLTLARLLSKYQLEPSSKINTTESQQIEITTGKFPMIQNHNRRNSNKWKSRTSQNHDSRNPNKPEYPQTSPKGHNPDRRNPNIHTL</sequence>
<dbReference type="EMBL" id="BGPR01000481">
    <property type="protein sequence ID" value="GBM22498.1"/>
    <property type="molecule type" value="Genomic_DNA"/>
</dbReference>
<dbReference type="PROSITE" id="PS00086">
    <property type="entry name" value="CYTOCHROME_P450"/>
    <property type="match status" value="1"/>
</dbReference>
<evidence type="ECO:0000256" key="3">
    <source>
        <dbReference type="ARBA" id="ARBA00004406"/>
    </source>
</evidence>
<evidence type="ECO:0000256" key="11">
    <source>
        <dbReference type="ARBA" id="ARBA00023033"/>
    </source>
</evidence>
<dbReference type="Proteomes" id="UP000499080">
    <property type="component" value="Unassembled WGS sequence"/>
</dbReference>
<dbReference type="GO" id="GO:0005506">
    <property type="term" value="F:iron ion binding"/>
    <property type="evidence" value="ECO:0007669"/>
    <property type="project" value="InterPro"/>
</dbReference>
<comment type="subcellular location">
    <subcellularLocation>
        <location evidence="3">Endoplasmic reticulum membrane</location>
        <topology evidence="3">Peripheral membrane protein</topology>
    </subcellularLocation>
    <subcellularLocation>
        <location evidence="2">Microsome membrane</location>
        <topology evidence="2">Peripheral membrane protein</topology>
    </subcellularLocation>
</comment>
<evidence type="ECO:0000256" key="14">
    <source>
        <dbReference type="SAM" id="MobiDB-lite"/>
    </source>
</evidence>
<evidence type="ECO:0000256" key="1">
    <source>
        <dbReference type="ARBA" id="ARBA00001971"/>
    </source>
</evidence>
<comment type="caution">
    <text evidence="15">The sequence shown here is derived from an EMBL/GenBank/DDBJ whole genome shotgun (WGS) entry which is preliminary data.</text>
</comment>
<dbReference type="OrthoDB" id="1470350at2759"/>
<evidence type="ECO:0000256" key="5">
    <source>
        <dbReference type="ARBA" id="ARBA00022617"/>
    </source>
</evidence>
<evidence type="ECO:0000256" key="6">
    <source>
        <dbReference type="ARBA" id="ARBA00022723"/>
    </source>
</evidence>
<evidence type="ECO:0000256" key="7">
    <source>
        <dbReference type="ARBA" id="ARBA00022824"/>
    </source>
</evidence>
<evidence type="ECO:0000256" key="8">
    <source>
        <dbReference type="ARBA" id="ARBA00022848"/>
    </source>
</evidence>
<feature type="compositionally biased region" description="Basic residues" evidence="14">
    <location>
        <begin position="147"/>
        <end position="157"/>
    </location>
</feature>
<dbReference type="AlphaFoldDB" id="A0A4Y2E388"/>
<feature type="region of interest" description="Disordered" evidence="14">
    <location>
        <begin position="126"/>
        <end position="193"/>
    </location>
</feature>
<evidence type="ECO:0000256" key="13">
    <source>
        <dbReference type="RuleBase" id="RU000461"/>
    </source>
</evidence>
<accession>A0A4Y2E388</accession>
<dbReference type="PANTHER" id="PTHR24292:SF54">
    <property type="entry name" value="CYP9F3-RELATED"/>
    <property type="match status" value="1"/>
</dbReference>
<evidence type="ECO:0000256" key="4">
    <source>
        <dbReference type="ARBA" id="ARBA00010617"/>
    </source>
</evidence>
<dbReference type="PANTHER" id="PTHR24292">
    <property type="entry name" value="CYTOCHROME P450"/>
    <property type="match status" value="1"/>
</dbReference>
<keyword evidence="7" id="KW-0256">Endoplasmic reticulum</keyword>
<evidence type="ECO:0000256" key="2">
    <source>
        <dbReference type="ARBA" id="ARBA00004174"/>
    </source>
</evidence>
<comment type="similarity">
    <text evidence="4 13">Belongs to the cytochrome P450 family.</text>
</comment>
<dbReference type="InterPro" id="IPR050476">
    <property type="entry name" value="Insect_CytP450_Detox"/>
</dbReference>
<dbReference type="InterPro" id="IPR036396">
    <property type="entry name" value="Cyt_P450_sf"/>
</dbReference>